<dbReference type="OrthoDB" id="9975758at2759"/>
<name>A0A6G1LUS0_ORBOL</name>
<gene>
    <name evidence="1" type="ORF">TWF191_009956</name>
    <name evidence="2" type="ORF">TWF679_009756</name>
</gene>
<proteinExistence type="predicted"/>
<dbReference type="EMBL" id="WIWT01000007">
    <property type="protein sequence ID" value="KAF3220383.1"/>
    <property type="molecule type" value="Genomic_DNA"/>
</dbReference>
<sequence length="205" mass="22360">MPPLSIFRAPNTPFPSSSLPLLTPAALLKTWWVTTSTLPMWKSAKNIRITYTSIPSTKNIDDIIHYNPRNGPPATNSTPEEAARLVTKSIHGVDYPLSENEGDLTYKWRGKGLLFIATSRWQVVGYGGRDVRTVVGEGGEEVLEGVEWVVTYFEKSLFTPAGVDVMTVAREGVDEETLGAIGEGLKGIGGVLGELWGGIFDIPRD</sequence>
<organism evidence="1 3">
    <name type="scientific">Orbilia oligospora</name>
    <name type="common">Nematode-trapping fungus</name>
    <name type="synonym">Arthrobotrys oligospora</name>
    <dbReference type="NCBI Taxonomy" id="2813651"/>
    <lineage>
        <taxon>Eukaryota</taxon>
        <taxon>Fungi</taxon>
        <taxon>Dikarya</taxon>
        <taxon>Ascomycota</taxon>
        <taxon>Pezizomycotina</taxon>
        <taxon>Orbiliomycetes</taxon>
        <taxon>Orbiliales</taxon>
        <taxon>Orbiliaceae</taxon>
        <taxon>Orbilia</taxon>
    </lineage>
</organism>
<dbReference type="EMBL" id="WIPF01000075">
    <property type="protein sequence ID" value="KAF3213960.1"/>
    <property type="molecule type" value="Genomic_DNA"/>
</dbReference>
<reference evidence="1 3" key="1">
    <citation type="submission" date="2019-06" db="EMBL/GenBank/DDBJ databases">
        <authorList>
            <person name="Palmer J.M."/>
        </authorList>
    </citation>
    <scope>NUCLEOTIDE SEQUENCE [LARGE SCALE GENOMIC DNA]</scope>
    <source>
        <strain evidence="1 3">TWF191</strain>
        <strain evidence="2">TWF679</strain>
    </source>
</reference>
<protein>
    <submittedName>
        <fullName evidence="1">Uncharacterized protein</fullName>
    </submittedName>
</protein>
<evidence type="ECO:0000313" key="1">
    <source>
        <dbReference type="EMBL" id="KAF3213960.1"/>
    </source>
</evidence>
<dbReference type="AlphaFoldDB" id="A0A6G1LUS0"/>
<evidence type="ECO:0000313" key="3">
    <source>
        <dbReference type="Proteomes" id="UP000483672"/>
    </source>
</evidence>
<dbReference type="Proteomes" id="UP000614610">
    <property type="component" value="Unassembled WGS sequence"/>
</dbReference>
<comment type="caution">
    <text evidence="1">The sequence shown here is derived from an EMBL/GenBank/DDBJ whole genome shotgun (WGS) entry which is preliminary data.</text>
</comment>
<dbReference type="Proteomes" id="UP000483672">
    <property type="component" value="Unassembled WGS sequence"/>
</dbReference>
<accession>A0A6G1LUS0</accession>
<evidence type="ECO:0000313" key="2">
    <source>
        <dbReference type="EMBL" id="KAF3220383.1"/>
    </source>
</evidence>